<dbReference type="EMBL" id="AHHD01000163">
    <property type="protein sequence ID" value="EKG19429.1"/>
    <property type="molecule type" value="Genomic_DNA"/>
</dbReference>
<reference evidence="1 2" key="1">
    <citation type="journal article" date="2012" name="BMC Genomics">
        <title>Tools to kill: Genome of one of the most destructive plant pathogenic fungi Macrophomina phaseolina.</title>
        <authorList>
            <person name="Islam M.S."/>
            <person name="Haque M.S."/>
            <person name="Islam M.M."/>
            <person name="Emdad E.M."/>
            <person name="Halim A."/>
            <person name="Hossen Q.M.M."/>
            <person name="Hossain M.Z."/>
            <person name="Ahmed B."/>
            <person name="Rahim S."/>
            <person name="Rahman M.S."/>
            <person name="Alam M.M."/>
            <person name="Hou S."/>
            <person name="Wan X."/>
            <person name="Saito J.A."/>
            <person name="Alam M."/>
        </authorList>
    </citation>
    <scope>NUCLEOTIDE SEQUENCE [LARGE SCALE GENOMIC DNA]</scope>
    <source>
        <strain evidence="1 2">MS6</strain>
    </source>
</reference>
<proteinExistence type="predicted"/>
<dbReference type="InParanoid" id="K2SAL0"/>
<evidence type="ECO:0000313" key="2">
    <source>
        <dbReference type="Proteomes" id="UP000007129"/>
    </source>
</evidence>
<dbReference type="AlphaFoldDB" id="K2SAL0"/>
<dbReference type="HOGENOM" id="CLU_1835513_0_0_1"/>
<gene>
    <name evidence="1" type="ORF">MPH_03292</name>
</gene>
<name>K2SAL0_MACPH</name>
<evidence type="ECO:0000313" key="1">
    <source>
        <dbReference type="EMBL" id="EKG19429.1"/>
    </source>
</evidence>
<dbReference type="Proteomes" id="UP000007129">
    <property type="component" value="Unassembled WGS sequence"/>
</dbReference>
<organism evidence="1 2">
    <name type="scientific">Macrophomina phaseolina (strain MS6)</name>
    <name type="common">Charcoal rot fungus</name>
    <dbReference type="NCBI Taxonomy" id="1126212"/>
    <lineage>
        <taxon>Eukaryota</taxon>
        <taxon>Fungi</taxon>
        <taxon>Dikarya</taxon>
        <taxon>Ascomycota</taxon>
        <taxon>Pezizomycotina</taxon>
        <taxon>Dothideomycetes</taxon>
        <taxon>Dothideomycetes incertae sedis</taxon>
        <taxon>Botryosphaeriales</taxon>
        <taxon>Botryosphaeriaceae</taxon>
        <taxon>Macrophomina</taxon>
    </lineage>
</organism>
<accession>K2SAL0</accession>
<sequence length="140" mass="15746">MRYLLREALTRYLHLLLDAHFRHASSFLNCHLPSPAPPSESETSSCLSSPSSILPLESTFLVAHRVVEGLLRAHHLCSLASVTGLLFPWRAQVPIYFSASTSIVLTLFRFHLHPRHAKVLLFPLLRSRRMAVGTTPFFCG</sequence>
<dbReference type="VEuPathDB" id="FungiDB:MPH_03292"/>
<comment type="caution">
    <text evidence="1">The sequence shown here is derived from an EMBL/GenBank/DDBJ whole genome shotgun (WGS) entry which is preliminary data.</text>
</comment>
<protein>
    <submittedName>
        <fullName evidence="1">Uncharacterized protein</fullName>
    </submittedName>
</protein>